<dbReference type="GO" id="GO:0008832">
    <property type="term" value="F:dGTPase activity"/>
    <property type="evidence" value="ECO:0007669"/>
    <property type="project" value="TreeGrafter"/>
</dbReference>
<dbReference type="InterPro" id="IPR006674">
    <property type="entry name" value="HD_domain"/>
</dbReference>
<evidence type="ECO:0000313" key="2">
    <source>
        <dbReference type="EMBL" id="KMZ96350.1"/>
    </source>
</evidence>
<organism evidence="2 3">
    <name type="scientific">Plasmodium vivax North Korean</name>
    <dbReference type="NCBI Taxonomy" id="1035514"/>
    <lineage>
        <taxon>Eukaryota</taxon>
        <taxon>Sar</taxon>
        <taxon>Alveolata</taxon>
        <taxon>Apicomplexa</taxon>
        <taxon>Aconoidasida</taxon>
        <taxon>Haemosporida</taxon>
        <taxon>Plasmodiidae</taxon>
        <taxon>Plasmodium</taxon>
        <taxon>Plasmodium (Plasmodium)</taxon>
    </lineage>
</organism>
<protein>
    <recommendedName>
        <fullName evidence="1">HD domain-containing protein</fullName>
    </recommendedName>
</protein>
<dbReference type="PANTHER" id="PTHR11373">
    <property type="entry name" value="DEOXYNUCLEOSIDE TRIPHOSPHATE TRIPHOSPHOHYDROLASE"/>
    <property type="match status" value="1"/>
</dbReference>
<gene>
    <name evidence="2" type="ORF">PVNG_02489</name>
</gene>
<sequence>MLRENFPGATHTRLAHSLGVYALSSKFISHFLSLGDLSTVEDQLEIDLCLAASLLHDLGHGPLSHFFE</sequence>
<accession>A0A0J9TKW5</accession>
<dbReference type="Gene3D" id="1.10.3210.10">
    <property type="entry name" value="Hypothetical protein af1432"/>
    <property type="match status" value="1"/>
</dbReference>
<evidence type="ECO:0000259" key="1">
    <source>
        <dbReference type="Pfam" id="PF01966"/>
    </source>
</evidence>
<dbReference type="Proteomes" id="UP000053239">
    <property type="component" value="Unassembled WGS sequence"/>
</dbReference>
<dbReference type="InterPro" id="IPR050135">
    <property type="entry name" value="dGTPase-like"/>
</dbReference>
<dbReference type="PANTHER" id="PTHR11373:SF4">
    <property type="entry name" value="DEOXYNUCLEOSIDE TRIPHOSPHATE TRIPHOSPHOHYDROLASE SAMHD1"/>
    <property type="match status" value="1"/>
</dbReference>
<dbReference type="CDD" id="cd00077">
    <property type="entry name" value="HDc"/>
    <property type="match status" value="1"/>
</dbReference>
<dbReference type="Pfam" id="PF01966">
    <property type="entry name" value="HD"/>
    <property type="match status" value="1"/>
</dbReference>
<dbReference type="InterPro" id="IPR003607">
    <property type="entry name" value="HD/PDEase_dom"/>
</dbReference>
<feature type="domain" description="HD" evidence="1">
    <location>
        <begin position="13"/>
        <end position="68"/>
    </location>
</feature>
<reference evidence="2 3" key="1">
    <citation type="submission" date="2011-09" db="EMBL/GenBank/DDBJ databases">
        <title>The Genome Sequence of Plasmodium vivax North Korean.</title>
        <authorList>
            <consortium name="The Broad Institute Genome Sequencing Platform"/>
            <consortium name="The Broad Institute Genome Sequencing Center for Infectious Disease"/>
            <person name="Neafsey D."/>
            <person name="Carlton J."/>
            <person name="Barnwell J."/>
            <person name="Collins W."/>
            <person name="Escalante A."/>
            <person name="Mullikin J."/>
            <person name="Saul A."/>
            <person name="Guigo R."/>
            <person name="Camara F."/>
            <person name="Young S.K."/>
            <person name="Zeng Q."/>
            <person name="Gargeya S."/>
            <person name="Fitzgerald M."/>
            <person name="Haas B."/>
            <person name="Abouelleil A."/>
            <person name="Alvarado L."/>
            <person name="Arachchi H.M."/>
            <person name="Berlin A."/>
            <person name="Brown A."/>
            <person name="Chapman S.B."/>
            <person name="Chen Z."/>
            <person name="Dunbar C."/>
            <person name="Freedman E."/>
            <person name="Gearin G."/>
            <person name="Gellesch M."/>
            <person name="Goldberg J."/>
            <person name="Griggs A."/>
            <person name="Gujja S."/>
            <person name="Heiman D."/>
            <person name="Howarth C."/>
            <person name="Larson L."/>
            <person name="Lui A."/>
            <person name="MacDonald P.J.P."/>
            <person name="Montmayeur A."/>
            <person name="Murphy C."/>
            <person name="Neiman D."/>
            <person name="Pearson M."/>
            <person name="Priest M."/>
            <person name="Roberts A."/>
            <person name="Saif S."/>
            <person name="Shea T."/>
            <person name="Shenoy N."/>
            <person name="Sisk P."/>
            <person name="Stolte C."/>
            <person name="Sykes S."/>
            <person name="Wortman J."/>
            <person name="Nusbaum C."/>
            <person name="Birren B."/>
        </authorList>
    </citation>
    <scope>NUCLEOTIDE SEQUENCE [LARGE SCALE GENOMIC DNA]</scope>
    <source>
        <strain evidence="2 3">North Korean</strain>
    </source>
</reference>
<proteinExistence type="predicted"/>
<dbReference type="AlphaFoldDB" id="A0A0J9TKW5"/>
<dbReference type="GO" id="GO:0006203">
    <property type="term" value="P:dGTP catabolic process"/>
    <property type="evidence" value="ECO:0007669"/>
    <property type="project" value="TreeGrafter"/>
</dbReference>
<name>A0A0J9TKW5_PLAVI</name>
<dbReference type="EMBL" id="KQ235637">
    <property type="protein sequence ID" value="KMZ96350.1"/>
    <property type="molecule type" value="Genomic_DNA"/>
</dbReference>
<evidence type="ECO:0000313" key="3">
    <source>
        <dbReference type="Proteomes" id="UP000053239"/>
    </source>
</evidence>
<dbReference type="SUPFAM" id="SSF109604">
    <property type="entry name" value="HD-domain/PDEase-like"/>
    <property type="match status" value="1"/>
</dbReference>